<evidence type="ECO:0000256" key="1">
    <source>
        <dbReference type="ARBA" id="ARBA00008668"/>
    </source>
</evidence>
<gene>
    <name evidence="3" type="ORF">FRX31_008001</name>
</gene>
<dbReference type="SUPFAM" id="SSF52266">
    <property type="entry name" value="SGNH hydrolase"/>
    <property type="match status" value="1"/>
</dbReference>
<dbReference type="PANTHER" id="PTHR22835">
    <property type="entry name" value="ZINC FINGER FYVE DOMAIN CONTAINING PROTEIN"/>
    <property type="match status" value="1"/>
</dbReference>
<keyword evidence="2" id="KW-0325">Glycoprotein</keyword>
<dbReference type="Proteomes" id="UP000554482">
    <property type="component" value="Unassembled WGS sequence"/>
</dbReference>
<name>A0A7J6WZB8_THATH</name>
<dbReference type="OrthoDB" id="1600564at2759"/>
<organism evidence="3 4">
    <name type="scientific">Thalictrum thalictroides</name>
    <name type="common">Rue-anemone</name>
    <name type="synonym">Anemone thalictroides</name>
    <dbReference type="NCBI Taxonomy" id="46969"/>
    <lineage>
        <taxon>Eukaryota</taxon>
        <taxon>Viridiplantae</taxon>
        <taxon>Streptophyta</taxon>
        <taxon>Embryophyta</taxon>
        <taxon>Tracheophyta</taxon>
        <taxon>Spermatophyta</taxon>
        <taxon>Magnoliopsida</taxon>
        <taxon>Ranunculales</taxon>
        <taxon>Ranunculaceae</taxon>
        <taxon>Thalictroideae</taxon>
        <taxon>Thalictrum</taxon>
    </lineage>
</organism>
<dbReference type="PANTHER" id="PTHR22835:SF677">
    <property type="entry name" value="ACETYLAJMALAN ESTERASE-LIKE"/>
    <property type="match status" value="1"/>
</dbReference>
<reference evidence="3 4" key="1">
    <citation type="submission" date="2020-06" db="EMBL/GenBank/DDBJ databases">
        <title>Transcriptomic and genomic resources for Thalictrum thalictroides and T. hernandezii: Facilitating candidate gene discovery in an emerging model plant lineage.</title>
        <authorList>
            <person name="Arias T."/>
            <person name="Riano-Pachon D.M."/>
            <person name="Di Stilio V.S."/>
        </authorList>
    </citation>
    <scope>NUCLEOTIDE SEQUENCE [LARGE SCALE GENOMIC DNA]</scope>
    <source>
        <strain evidence="4">cv. WT478/WT964</strain>
        <tissue evidence="3">Leaves</tissue>
    </source>
</reference>
<accession>A0A7J6WZB8</accession>
<proteinExistence type="inferred from homology"/>
<dbReference type="AlphaFoldDB" id="A0A7J6WZB8"/>
<keyword evidence="4" id="KW-1185">Reference proteome</keyword>
<evidence type="ECO:0000313" key="3">
    <source>
        <dbReference type="EMBL" id="KAF5202413.1"/>
    </source>
</evidence>
<dbReference type="InterPro" id="IPR001087">
    <property type="entry name" value="GDSL"/>
</dbReference>
<protein>
    <submittedName>
        <fullName evidence="3">GDSL esterase/lipase</fullName>
    </submittedName>
</protein>
<evidence type="ECO:0000256" key="2">
    <source>
        <dbReference type="ARBA" id="ARBA00023180"/>
    </source>
</evidence>
<evidence type="ECO:0000313" key="4">
    <source>
        <dbReference type="Proteomes" id="UP000554482"/>
    </source>
</evidence>
<dbReference type="EMBL" id="JABWDY010008152">
    <property type="protein sequence ID" value="KAF5202413.1"/>
    <property type="molecule type" value="Genomic_DNA"/>
</dbReference>
<sequence>MFATIQLNAHRLHHALVFVERLVAMTTIMASSKASLWKKFEPTYIPQVVQAITDAVREVIHAGAVRVVVPMNFPIGCIPIYLTAFQTSDPRAYDNMGCLASLNGFARYHNDYLQSALAELRTEFPNAVILYGDCYSAFESIIHRAASLGFDVAMHRKHVAGFGGAYNFDTNRMCGSPGVPVCPNPARCIHWDGVHLTQDAYMHMAQWLLADLLPEVQY</sequence>
<comment type="similarity">
    <text evidence="1">Belongs to the 'GDSL' lipolytic enzyme family.</text>
</comment>
<dbReference type="Pfam" id="PF00657">
    <property type="entry name" value="Lipase_GDSL"/>
    <property type="match status" value="1"/>
</dbReference>
<dbReference type="GO" id="GO:0016788">
    <property type="term" value="F:hydrolase activity, acting on ester bonds"/>
    <property type="evidence" value="ECO:0007669"/>
    <property type="project" value="InterPro"/>
</dbReference>
<dbReference type="InterPro" id="IPR036514">
    <property type="entry name" value="SGNH_hydro_sf"/>
</dbReference>
<comment type="caution">
    <text evidence="3">The sequence shown here is derived from an EMBL/GenBank/DDBJ whole genome shotgun (WGS) entry which is preliminary data.</text>
</comment>
<dbReference type="Gene3D" id="3.40.50.1110">
    <property type="entry name" value="SGNH hydrolase"/>
    <property type="match status" value="1"/>
</dbReference>